<feature type="transmembrane region" description="Helical" evidence="1">
    <location>
        <begin position="57"/>
        <end position="75"/>
    </location>
</feature>
<keyword evidence="1" id="KW-1133">Transmembrane helix</keyword>
<dbReference type="Proteomes" id="UP000215137">
    <property type="component" value="Chromosome"/>
</dbReference>
<feature type="transmembrane region" description="Helical" evidence="1">
    <location>
        <begin position="7"/>
        <end position="26"/>
    </location>
</feature>
<accession>A0A248TGL9</accession>
<dbReference type="KEGG" id="bko:CKF48_08435"/>
<keyword evidence="3" id="KW-1185">Reference proteome</keyword>
<evidence type="ECO:0000313" key="2">
    <source>
        <dbReference type="EMBL" id="ASV67348.1"/>
    </source>
</evidence>
<organism evidence="2 3">
    <name type="scientific">Cytobacillus kochii</name>
    <dbReference type="NCBI Taxonomy" id="859143"/>
    <lineage>
        <taxon>Bacteria</taxon>
        <taxon>Bacillati</taxon>
        <taxon>Bacillota</taxon>
        <taxon>Bacilli</taxon>
        <taxon>Bacillales</taxon>
        <taxon>Bacillaceae</taxon>
        <taxon>Cytobacillus</taxon>
    </lineage>
</organism>
<gene>
    <name evidence="2" type="ORF">CKF48_08435</name>
</gene>
<sequence>MKMFFRVLFPSICIFIFTWICSFFPFSKILLLGIYVLFPLAFIIQGIICARLIKQMIIGFICSSAAIIIPVSYWFEVGSMVNAVILYTVLGLISFFLYGRKVKSA</sequence>
<evidence type="ECO:0000313" key="3">
    <source>
        <dbReference type="Proteomes" id="UP000215137"/>
    </source>
</evidence>
<keyword evidence="1" id="KW-0812">Transmembrane</keyword>
<feature type="transmembrane region" description="Helical" evidence="1">
    <location>
        <begin position="32"/>
        <end position="50"/>
    </location>
</feature>
<keyword evidence="1" id="KW-0472">Membrane</keyword>
<proteinExistence type="predicted"/>
<protein>
    <submittedName>
        <fullName evidence="2">Uncharacterized protein</fullName>
    </submittedName>
</protein>
<dbReference type="AlphaFoldDB" id="A0A248TGL9"/>
<name>A0A248TGL9_9BACI</name>
<evidence type="ECO:0000256" key="1">
    <source>
        <dbReference type="SAM" id="Phobius"/>
    </source>
</evidence>
<reference evidence="2 3" key="1">
    <citation type="submission" date="2017-08" db="EMBL/GenBank/DDBJ databases">
        <title>Complete Genome Sequence of Bacillus kochii Oregon-R-modENCODE STRAIN BDGP4, isolated from Drosophila melanogaster gut.</title>
        <authorList>
            <person name="Wan K.H."/>
            <person name="Yu C."/>
            <person name="Park S."/>
            <person name="Hammonds A.S."/>
            <person name="Booth B.W."/>
            <person name="Celniker S.E."/>
        </authorList>
    </citation>
    <scope>NUCLEOTIDE SEQUENCE [LARGE SCALE GENOMIC DNA]</scope>
    <source>
        <strain evidence="2 3">BDGP4</strain>
    </source>
</reference>
<feature type="transmembrane region" description="Helical" evidence="1">
    <location>
        <begin position="81"/>
        <end position="99"/>
    </location>
</feature>
<dbReference type="EMBL" id="CP022983">
    <property type="protein sequence ID" value="ASV67348.1"/>
    <property type="molecule type" value="Genomic_DNA"/>
</dbReference>